<evidence type="ECO:0000313" key="1">
    <source>
        <dbReference type="EMBL" id="SMC81592.1"/>
    </source>
</evidence>
<sequence>MTRILIICLLIAFFTTEGHSQHLKWINENAYPIHNTSSKNKDLSFLSNELKGNIILGLGEASHGTCEFFLQKNQIIQYLITNLNYKLIGFESTGSRMELINQYLHNGNGDLKAFMKDLGLYNSIEIYDMLTWIRNYNKTTSPSDRVTLFGFDNEDFWPDPFTRDKLMSDKIIETQKTMGTKTILWSHNVHIAKDTTMAQLKAMGAYLKQELDQKFYAIGFDTYQGSVNIIKDGEFEKHDFLAQENTFSSMFAKAKNERFFLPFNKKPNPFMGIKSHITNIFSNWTETRSLPIKPGFDFDGLIFIRETSASVQLK</sequence>
<dbReference type="InterPro" id="IPR052036">
    <property type="entry name" value="Hydrolase/PRTase-associated"/>
</dbReference>
<dbReference type="OrthoDB" id="9810066at2"/>
<dbReference type="InterPro" id="IPR007815">
    <property type="entry name" value="Emycin_Estase"/>
</dbReference>
<dbReference type="EMBL" id="FWYB01000003">
    <property type="protein sequence ID" value="SMC81592.1"/>
    <property type="molecule type" value="Genomic_DNA"/>
</dbReference>
<organism evidence="1 2">
    <name type="scientific">Pedobacter nyackensis</name>
    <dbReference type="NCBI Taxonomy" id="475255"/>
    <lineage>
        <taxon>Bacteria</taxon>
        <taxon>Pseudomonadati</taxon>
        <taxon>Bacteroidota</taxon>
        <taxon>Sphingobacteriia</taxon>
        <taxon>Sphingobacteriales</taxon>
        <taxon>Sphingobacteriaceae</taxon>
        <taxon>Pedobacter</taxon>
    </lineage>
</organism>
<name>A0A1W2C9N7_9SPHI</name>
<dbReference type="RefSeq" id="WP_084289004.1">
    <property type="nucleotide sequence ID" value="NZ_FWYB01000003.1"/>
</dbReference>
<gene>
    <name evidence="1" type="ORF">SAMN04488101_103231</name>
</gene>
<dbReference type="Proteomes" id="UP000192678">
    <property type="component" value="Unassembled WGS sequence"/>
</dbReference>
<keyword evidence="2" id="KW-1185">Reference proteome</keyword>
<proteinExistence type="predicted"/>
<accession>A0A1W2C9N7</accession>
<dbReference type="STRING" id="475255.SAMN04488101_103231"/>
<dbReference type="AlphaFoldDB" id="A0A1W2C9N7"/>
<protein>
    <submittedName>
        <fullName evidence="1">Erythromycin esterase</fullName>
    </submittedName>
</protein>
<dbReference type="CDD" id="cd14728">
    <property type="entry name" value="Ere-like"/>
    <property type="match status" value="1"/>
</dbReference>
<dbReference type="SUPFAM" id="SSF159501">
    <property type="entry name" value="EreA/ChaN-like"/>
    <property type="match status" value="1"/>
</dbReference>
<evidence type="ECO:0000313" key="2">
    <source>
        <dbReference type="Proteomes" id="UP000192678"/>
    </source>
</evidence>
<dbReference type="Pfam" id="PF05139">
    <property type="entry name" value="Erythro_esteras"/>
    <property type="match status" value="2"/>
</dbReference>
<dbReference type="PANTHER" id="PTHR31299:SF0">
    <property type="entry name" value="ESTERASE, PUTATIVE (AFU_ORTHOLOGUE AFUA_1G05850)-RELATED"/>
    <property type="match status" value="1"/>
</dbReference>
<dbReference type="GO" id="GO:0046677">
    <property type="term" value="P:response to antibiotic"/>
    <property type="evidence" value="ECO:0007669"/>
    <property type="project" value="InterPro"/>
</dbReference>
<dbReference type="PANTHER" id="PTHR31299">
    <property type="entry name" value="ESTERASE, PUTATIVE (AFU_ORTHOLOGUE AFUA_1G05850)-RELATED"/>
    <property type="match status" value="1"/>
</dbReference>
<dbReference type="Gene3D" id="3.30.1870.10">
    <property type="entry name" value="EreA-like, domain 2"/>
    <property type="match status" value="1"/>
</dbReference>
<reference evidence="1 2" key="1">
    <citation type="submission" date="2017-04" db="EMBL/GenBank/DDBJ databases">
        <authorList>
            <person name="Afonso C.L."/>
            <person name="Miller P.J."/>
            <person name="Scott M.A."/>
            <person name="Spackman E."/>
            <person name="Goraichik I."/>
            <person name="Dimitrov K.M."/>
            <person name="Suarez D.L."/>
            <person name="Swayne D.E."/>
        </authorList>
    </citation>
    <scope>NUCLEOTIDE SEQUENCE [LARGE SCALE GENOMIC DNA]</scope>
    <source>
        <strain evidence="1 2">DSM 19625</strain>
    </source>
</reference>
<dbReference type="Gene3D" id="3.40.1660.10">
    <property type="entry name" value="EreA-like (biosynthetic domain)"/>
    <property type="match status" value="2"/>
</dbReference>